<evidence type="ECO:0000313" key="3">
    <source>
        <dbReference type="EMBL" id="QDU24353.1"/>
    </source>
</evidence>
<feature type="compositionally biased region" description="Basic and acidic residues" evidence="1">
    <location>
        <begin position="199"/>
        <end position="209"/>
    </location>
</feature>
<keyword evidence="4" id="KW-1185">Reference proteome</keyword>
<dbReference type="RefSeq" id="WP_145244512.1">
    <property type="nucleotide sequence ID" value="NZ_CP036273.1"/>
</dbReference>
<proteinExistence type="predicted"/>
<dbReference type="EMBL" id="CP036273">
    <property type="protein sequence ID" value="QDU24353.1"/>
    <property type="molecule type" value="Genomic_DNA"/>
</dbReference>
<evidence type="ECO:0000256" key="2">
    <source>
        <dbReference type="SAM" id="Phobius"/>
    </source>
</evidence>
<dbReference type="Proteomes" id="UP000319576">
    <property type="component" value="Chromosome"/>
</dbReference>
<accession>A0A517Y3H0</accession>
<gene>
    <name evidence="3" type="ORF">ETAA1_63680</name>
</gene>
<dbReference type="KEGG" id="uli:ETAA1_63680"/>
<organism evidence="3 4">
    <name type="scientific">Urbifossiella limnaea</name>
    <dbReference type="NCBI Taxonomy" id="2528023"/>
    <lineage>
        <taxon>Bacteria</taxon>
        <taxon>Pseudomonadati</taxon>
        <taxon>Planctomycetota</taxon>
        <taxon>Planctomycetia</taxon>
        <taxon>Gemmatales</taxon>
        <taxon>Gemmataceae</taxon>
        <taxon>Urbifossiella</taxon>
    </lineage>
</organism>
<keyword evidence="2" id="KW-1133">Transmembrane helix</keyword>
<dbReference type="AlphaFoldDB" id="A0A517Y3H0"/>
<feature type="transmembrane region" description="Helical" evidence="2">
    <location>
        <begin position="65"/>
        <end position="89"/>
    </location>
</feature>
<feature type="region of interest" description="Disordered" evidence="1">
    <location>
        <begin position="172"/>
        <end position="219"/>
    </location>
</feature>
<keyword evidence="2" id="KW-0812">Transmembrane</keyword>
<feature type="compositionally biased region" description="Low complexity" evidence="1">
    <location>
        <begin position="179"/>
        <end position="188"/>
    </location>
</feature>
<evidence type="ECO:0000313" key="4">
    <source>
        <dbReference type="Proteomes" id="UP000319576"/>
    </source>
</evidence>
<evidence type="ECO:0000256" key="1">
    <source>
        <dbReference type="SAM" id="MobiDB-lite"/>
    </source>
</evidence>
<protein>
    <submittedName>
        <fullName evidence="3">Uncharacterized protein</fullName>
    </submittedName>
</protein>
<feature type="region of interest" description="Disordered" evidence="1">
    <location>
        <begin position="121"/>
        <end position="152"/>
    </location>
</feature>
<sequence>MAKLCEGCGFYTADNAPSACPDCSAALKFTFLPPAGKAAAPIAGLPTNATDELNRRHRAGGGSRINWLLVKGVGAALVTITIAGVRFYFKQEAREEREAQETASVERVRPGMHISEAARLLEGGSNMPRWHGSTRSEFDADDDSDGTMELNDGRNDVKVTWRNGYVVSVERAAGGGGTRQRAARTTTGPDVEADGVADGPDRPVVHPAERLIAQPGSGR</sequence>
<name>A0A517Y3H0_9BACT</name>
<reference evidence="3 4" key="1">
    <citation type="submission" date="2019-02" db="EMBL/GenBank/DDBJ databases">
        <title>Deep-cultivation of Planctomycetes and their phenomic and genomic characterization uncovers novel biology.</title>
        <authorList>
            <person name="Wiegand S."/>
            <person name="Jogler M."/>
            <person name="Boedeker C."/>
            <person name="Pinto D."/>
            <person name="Vollmers J."/>
            <person name="Rivas-Marin E."/>
            <person name="Kohn T."/>
            <person name="Peeters S.H."/>
            <person name="Heuer A."/>
            <person name="Rast P."/>
            <person name="Oberbeckmann S."/>
            <person name="Bunk B."/>
            <person name="Jeske O."/>
            <person name="Meyerdierks A."/>
            <person name="Storesund J.E."/>
            <person name="Kallscheuer N."/>
            <person name="Luecker S."/>
            <person name="Lage O.M."/>
            <person name="Pohl T."/>
            <person name="Merkel B.J."/>
            <person name="Hornburger P."/>
            <person name="Mueller R.-W."/>
            <person name="Bruemmer F."/>
            <person name="Labrenz M."/>
            <person name="Spormann A.M."/>
            <person name="Op den Camp H."/>
            <person name="Overmann J."/>
            <person name="Amann R."/>
            <person name="Jetten M.S.M."/>
            <person name="Mascher T."/>
            <person name="Medema M.H."/>
            <person name="Devos D.P."/>
            <person name="Kaster A.-K."/>
            <person name="Ovreas L."/>
            <person name="Rohde M."/>
            <person name="Galperin M.Y."/>
            <person name="Jogler C."/>
        </authorList>
    </citation>
    <scope>NUCLEOTIDE SEQUENCE [LARGE SCALE GENOMIC DNA]</scope>
    <source>
        <strain evidence="3 4">ETA_A1</strain>
    </source>
</reference>
<keyword evidence="2" id="KW-0472">Membrane</keyword>